<feature type="region of interest" description="Disordered" evidence="1">
    <location>
        <begin position="498"/>
        <end position="688"/>
    </location>
</feature>
<sequence>MAANRQGGDLKWQVLVNRLPVVVKILENPSTERKVAPASLESLKKLHDQAQALVNGQLVLPVTLDEPQRKEVDECVAGIARCLDKFPLHLLLEASQPKRAKVPLDEPATPAEGPAPLQRTASLPIPSGPATVVIPTSKSEGPPDKFGLGFSPPRSKLVVPADRGVEEVGWNPPEKFQKGFVPKHSDTGTTGLTSELLAPDGVVLHSPPMHGRTARPLGAFGGLGVASKPAFYHPGRTLPAEGGLEKENGHAAKLDQLSAPRLRGLDLADPGAQFGKSPPKSSVLSGGRAGHEEFWENGWTTIASRDLRAEIATAELDLLKESDEARAVRLQAEREAEAAAKIVRAREARQLYAGLDNGIERMQRGCAKAGAESSLRKESSSRSGEDSLSPHSSGAEADVDSQGLPGGYTDSGDKLALAGGDQRQHSFQSPRGGPSQGRALSPAARQRQQKLLLQRQLEEEGVQLELRIANGDHRPEAPKRARVPLGLSLWCSSGIEGGQEFAEGGSGSGQEDRDPSPQSPLAEKRNNVIGRQDWPEAGVLGLRKDEQHHKGGMALEAERSTPSPPVSLGLALQSGGRQNRMSNTDTLHGSVGQPLGSVGFARLELGTSRETSDVERGVKRHKDWQEDAWGRSRGAAGQPHQHVPNHPPEEERRKAGPREQAKRPRVEPSRGNLSPPPPRAANVPQKARGFDYPAALRSSVEAFLAHSSSGMSHEVGIGLNSSPRCGPPPSAPPSCPPLSHSRSSSSENPPPAGSPARHLRPSCQNTPSSPPTF</sequence>
<dbReference type="Proteomes" id="UP000054558">
    <property type="component" value="Unassembled WGS sequence"/>
</dbReference>
<proteinExistence type="predicted"/>
<feature type="compositionally biased region" description="Basic and acidic residues" evidence="1">
    <location>
        <begin position="610"/>
        <end position="630"/>
    </location>
</feature>
<keyword evidence="3" id="KW-1185">Reference proteome</keyword>
<evidence type="ECO:0000256" key="1">
    <source>
        <dbReference type="SAM" id="MobiDB-lite"/>
    </source>
</evidence>
<gene>
    <name evidence="2" type="ORF">KFL_001080265</name>
</gene>
<feature type="region of interest" description="Disordered" evidence="1">
    <location>
        <begin position="707"/>
        <end position="773"/>
    </location>
</feature>
<feature type="region of interest" description="Disordered" evidence="1">
    <location>
        <begin position="103"/>
        <end position="131"/>
    </location>
</feature>
<protein>
    <submittedName>
        <fullName evidence="2">Uncharacterized protein</fullName>
    </submittedName>
</protein>
<feature type="compositionally biased region" description="Pro residues" evidence="1">
    <location>
        <begin position="725"/>
        <end position="736"/>
    </location>
</feature>
<feature type="compositionally biased region" description="Basic and acidic residues" evidence="1">
    <location>
        <begin position="647"/>
        <end position="668"/>
    </location>
</feature>
<accession>A0A1Y1HZI9</accession>
<feature type="compositionally biased region" description="Basic and acidic residues" evidence="1">
    <location>
        <begin position="374"/>
        <end position="385"/>
    </location>
</feature>
<feature type="region of interest" description="Disordered" evidence="1">
    <location>
        <begin position="365"/>
        <end position="454"/>
    </location>
</feature>
<name>A0A1Y1HZI9_KLENI</name>
<dbReference type="AlphaFoldDB" id="A0A1Y1HZI9"/>
<feature type="compositionally biased region" description="Polar residues" evidence="1">
    <location>
        <begin position="575"/>
        <end position="587"/>
    </location>
</feature>
<dbReference type="EMBL" id="DF237057">
    <property type="protein sequence ID" value="GAQ82351.1"/>
    <property type="molecule type" value="Genomic_DNA"/>
</dbReference>
<reference evidence="2 3" key="1">
    <citation type="journal article" date="2014" name="Nat. Commun.">
        <title>Klebsormidium flaccidum genome reveals primary factors for plant terrestrial adaptation.</title>
        <authorList>
            <person name="Hori K."/>
            <person name="Maruyama F."/>
            <person name="Fujisawa T."/>
            <person name="Togashi T."/>
            <person name="Yamamoto N."/>
            <person name="Seo M."/>
            <person name="Sato S."/>
            <person name="Yamada T."/>
            <person name="Mori H."/>
            <person name="Tajima N."/>
            <person name="Moriyama T."/>
            <person name="Ikeuchi M."/>
            <person name="Watanabe M."/>
            <person name="Wada H."/>
            <person name="Kobayashi K."/>
            <person name="Saito M."/>
            <person name="Masuda T."/>
            <person name="Sasaki-Sekimoto Y."/>
            <person name="Mashiguchi K."/>
            <person name="Awai K."/>
            <person name="Shimojima M."/>
            <person name="Masuda S."/>
            <person name="Iwai M."/>
            <person name="Nobusawa T."/>
            <person name="Narise T."/>
            <person name="Kondo S."/>
            <person name="Saito H."/>
            <person name="Sato R."/>
            <person name="Murakawa M."/>
            <person name="Ihara Y."/>
            <person name="Oshima-Yamada Y."/>
            <person name="Ohtaka K."/>
            <person name="Satoh M."/>
            <person name="Sonobe K."/>
            <person name="Ishii M."/>
            <person name="Ohtani R."/>
            <person name="Kanamori-Sato M."/>
            <person name="Honoki R."/>
            <person name="Miyazaki D."/>
            <person name="Mochizuki H."/>
            <person name="Umetsu J."/>
            <person name="Higashi K."/>
            <person name="Shibata D."/>
            <person name="Kamiya Y."/>
            <person name="Sato N."/>
            <person name="Nakamura Y."/>
            <person name="Tabata S."/>
            <person name="Ida S."/>
            <person name="Kurokawa K."/>
            <person name="Ohta H."/>
        </authorList>
    </citation>
    <scope>NUCLEOTIDE SEQUENCE [LARGE SCALE GENOMIC DNA]</scope>
    <source>
        <strain evidence="2 3">NIES-2285</strain>
    </source>
</reference>
<evidence type="ECO:0000313" key="3">
    <source>
        <dbReference type="Proteomes" id="UP000054558"/>
    </source>
</evidence>
<organism evidence="2 3">
    <name type="scientific">Klebsormidium nitens</name>
    <name type="common">Green alga</name>
    <name type="synonym">Ulothrix nitens</name>
    <dbReference type="NCBI Taxonomy" id="105231"/>
    <lineage>
        <taxon>Eukaryota</taxon>
        <taxon>Viridiplantae</taxon>
        <taxon>Streptophyta</taxon>
        <taxon>Klebsormidiophyceae</taxon>
        <taxon>Klebsormidiales</taxon>
        <taxon>Klebsormidiaceae</taxon>
        <taxon>Klebsormidium</taxon>
    </lineage>
</organism>
<evidence type="ECO:0000313" key="2">
    <source>
        <dbReference type="EMBL" id="GAQ82351.1"/>
    </source>
</evidence>
<feature type="compositionally biased region" description="Low complexity" evidence="1">
    <location>
        <begin position="445"/>
        <end position="454"/>
    </location>
</feature>
<feature type="compositionally biased region" description="Low complexity" evidence="1">
    <location>
        <begin position="737"/>
        <end position="747"/>
    </location>
</feature>